<dbReference type="PANTHER" id="PTHR22455">
    <property type="entry name" value="CILIA- AND FLAGELLA-ASSOCIATED PROTEIN 91"/>
    <property type="match status" value="1"/>
</dbReference>
<feature type="coiled-coil region" evidence="1">
    <location>
        <begin position="65"/>
        <end position="113"/>
    </location>
</feature>
<accession>A0A9Q0MJ48</accession>
<protein>
    <submittedName>
        <fullName evidence="2">Uncharacterized protein</fullName>
    </submittedName>
</protein>
<evidence type="ECO:0000256" key="1">
    <source>
        <dbReference type="SAM" id="Coils"/>
    </source>
</evidence>
<keyword evidence="1" id="KW-0175">Coiled coil</keyword>
<organism evidence="2 3">
    <name type="scientific">Pseudolycoriella hygida</name>
    <dbReference type="NCBI Taxonomy" id="35572"/>
    <lineage>
        <taxon>Eukaryota</taxon>
        <taxon>Metazoa</taxon>
        <taxon>Ecdysozoa</taxon>
        <taxon>Arthropoda</taxon>
        <taxon>Hexapoda</taxon>
        <taxon>Insecta</taxon>
        <taxon>Pterygota</taxon>
        <taxon>Neoptera</taxon>
        <taxon>Endopterygota</taxon>
        <taxon>Diptera</taxon>
        <taxon>Nematocera</taxon>
        <taxon>Sciaroidea</taxon>
        <taxon>Sciaridae</taxon>
        <taxon>Pseudolycoriella</taxon>
    </lineage>
</organism>
<dbReference type="PANTHER" id="PTHR22455:SF10">
    <property type="entry name" value="CILIA- AND FLAGELLA-ASSOCIATED PROTEIN 91"/>
    <property type="match status" value="1"/>
</dbReference>
<dbReference type="Proteomes" id="UP001151699">
    <property type="component" value="Unassembled WGS sequence"/>
</dbReference>
<evidence type="ECO:0000313" key="3">
    <source>
        <dbReference type="Proteomes" id="UP001151699"/>
    </source>
</evidence>
<evidence type="ECO:0000313" key="2">
    <source>
        <dbReference type="EMBL" id="KAJ6625051.1"/>
    </source>
</evidence>
<dbReference type="EMBL" id="WJQU01003406">
    <property type="protein sequence ID" value="KAJ6625051.1"/>
    <property type="molecule type" value="Genomic_DNA"/>
</dbReference>
<keyword evidence="3" id="KW-1185">Reference proteome</keyword>
<dbReference type="AlphaFoldDB" id="A0A9Q0MJ48"/>
<sequence>MASVTKRITRVNSRNLNVISKNNIDKPSTVNQNSKVSNLTNRLSTSSISSPSPVLTQTLSPEQNISDLVSRMNLLEQSLNQLKAENADLRDTVLELRSELVEAREQITSIKSTENLAVLSEVSPEQAQVNANIIIRGVDVNEDSSESELRSLLDGLHKMPTMPTNLERFTKPKALISKPKEPIKEVRKGLWTEKFLTHLYTSLKFIQQKNLHQRTAKCLRNIREEVMSYVSTARPSIESDENGSEYQHAVFLQKIIKGRAVQSLLHDGKDANQELIDQMKETFKLESVWKAECCDDWNESSLMDFLGSYLEQEFARYAQQKSLSYKQKLSEQQENIERKEVVRTKEENIASDCLDDVFTDMFQNISESGKFEQIEDGSSNDETSENVIKVPDETKGQQNDQKMVSGKEQIINEIIEHVLQKVIPQTAEGMTNDIINDIIMKTMEMVASVPELDSCGMDKEIGSMLDDLCNQILNSMDMTDSDECSESQIDSLDE</sequence>
<dbReference type="OrthoDB" id="567787at2759"/>
<proteinExistence type="predicted"/>
<reference evidence="2" key="1">
    <citation type="submission" date="2022-07" db="EMBL/GenBank/DDBJ databases">
        <authorList>
            <person name="Trinca V."/>
            <person name="Uliana J.V.C."/>
            <person name="Torres T.T."/>
            <person name="Ward R.J."/>
            <person name="Monesi N."/>
        </authorList>
    </citation>
    <scope>NUCLEOTIDE SEQUENCE</scope>
    <source>
        <strain evidence="2">HSMRA1968</strain>
        <tissue evidence="2">Whole embryos</tissue>
    </source>
</reference>
<dbReference type="InterPro" id="IPR026720">
    <property type="entry name" value="CFAP91"/>
</dbReference>
<comment type="caution">
    <text evidence="2">The sequence shown here is derived from an EMBL/GenBank/DDBJ whole genome shotgun (WGS) entry which is preliminary data.</text>
</comment>
<name>A0A9Q0MJ48_9DIPT</name>
<gene>
    <name evidence="2" type="ORF">Bhyg_17169</name>
</gene>